<accession>A0A9P9E3P1</accession>
<name>A0A9P9E3P1_9PLEO</name>
<dbReference type="EMBL" id="JAGMWT010000004">
    <property type="protein sequence ID" value="KAH7130032.1"/>
    <property type="molecule type" value="Genomic_DNA"/>
</dbReference>
<organism evidence="1 2">
    <name type="scientific">Dendryphion nanum</name>
    <dbReference type="NCBI Taxonomy" id="256645"/>
    <lineage>
        <taxon>Eukaryota</taxon>
        <taxon>Fungi</taxon>
        <taxon>Dikarya</taxon>
        <taxon>Ascomycota</taxon>
        <taxon>Pezizomycotina</taxon>
        <taxon>Dothideomycetes</taxon>
        <taxon>Pleosporomycetidae</taxon>
        <taxon>Pleosporales</taxon>
        <taxon>Torulaceae</taxon>
        <taxon>Dendryphion</taxon>
    </lineage>
</organism>
<dbReference type="AlphaFoldDB" id="A0A9P9E3P1"/>
<reference evidence="1" key="1">
    <citation type="journal article" date="2021" name="Nat. Commun.">
        <title>Genetic determinants of endophytism in the Arabidopsis root mycobiome.</title>
        <authorList>
            <person name="Mesny F."/>
            <person name="Miyauchi S."/>
            <person name="Thiergart T."/>
            <person name="Pickel B."/>
            <person name="Atanasova L."/>
            <person name="Karlsson M."/>
            <person name="Huettel B."/>
            <person name="Barry K.W."/>
            <person name="Haridas S."/>
            <person name="Chen C."/>
            <person name="Bauer D."/>
            <person name="Andreopoulos W."/>
            <person name="Pangilinan J."/>
            <person name="LaButti K."/>
            <person name="Riley R."/>
            <person name="Lipzen A."/>
            <person name="Clum A."/>
            <person name="Drula E."/>
            <person name="Henrissat B."/>
            <person name="Kohler A."/>
            <person name="Grigoriev I.V."/>
            <person name="Martin F.M."/>
            <person name="Hacquard S."/>
        </authorList>
    </citation>
    <scope>NUCLEOTIDE SEQUENCE</scope>
    <source>
        <strain evidence="1">MPI-CAGE-CH-0243</strain>
    </source>
</reference>
<proteinExistence type="predicted"/>
<keyword evidence="2" id="KW-1185">Reference proteome</keyword>
<comment type="caution">
    <text evidence="1">The sequence shown here is derived from an EMBL/GenBank/DDBJ whole genome shotgun (WGS) entry which is preliminary data.</text>
</comment>
<protein>
    <submittedName>
        <fullName evidence="1">Uncharacterized protein</fullName>
    </submittedName>
</protein>
<dbReference type="Proteomes" id="UP000700596">
    <property type="component" value="Unassembled WGS sequence"/>
</dbReference>
<evidence type="ECO:0000313" key="1">
    <source>
        <dbReference type="EMBL" id="KAH7130032.1"/>
    </source>
</evidence>
<sequence>MGKQKLYDLRDMKDDEIGKINCHQPRGYGAPNKKDILSSLYRGSPDKADFVLSRACNITFNCKFSWDSNGPNPEADYPFSGGTTCIMAGGAGPRHTTHHEVIVQKLKEDQELGDWCVGAVSALIDKCMIEGEYYGGFWGDEKGRRVNISNTAWLENSLDGVPLPNFPQVPSYNPKPNWDSEYLPFETAMKRLKEA</sequence>
<gene>
    <name evidence="1" type="ORF">B0J11DRAFT_602227</name>
</gene>
<evidence type="ECO:0000313" key="2">
    <source>
        <dbReference type="Proteomes" id="UP000700596"/>
    </source>
</evidence>